<proteinExistence type="predicted"/>
<dbReference type="EMBL" id="LN854557">
    <property type="protein sequence ID" value="CRL43774.1"/>
    <property type="molecule type" value="Genomic_DNA"/>
</dbReference>
<evidence type="ECO:0000313" key="2">
    <source>
        <dbReference type="Proteomes" id="UP000245838"/>
    </source>
</evidence>
<dbReference type="AlphaFoldDB" id="A0A193QF34"/>
<reference evidence="1 2" key="1">
    <citation type="submission" date="2015-05" db="EMBL/GenBank/DDBJ databases">
        <authorList>
            <person name="Goodhead I."/>
        </authorList>
    </citation>
    <scope>NUCLEOTIDE SEQUENCE [LARGE SCALE GENOMIC DNA]</scope>
    <source>
        <strain evidence="2">morsitans</strain>
    </source>
</reference>
<organism evidence="1 2">
    <name type="scientific">Sodalis glossinidius (strain morsitans)</name>
    <dbReference type="NCBI Taxonomy" id="343509"/>
    <lineage>
        <taxon>Bacteria</taxon>
        <taxon>Pseudomonadati</taxon>
        <taxon>Pseudomonadota</taxon>
        <taxon>Gammaproteobacteria</taxon>
        <taxon>Enterobacterales</taxon>
        <taxon>Bruguierivoracaceae</taxon>
        <taxon>Sodalis</taxon>
    </lineage>
</organism>
<name>A0A193QF34_SODGM</name>
<sequence>MGIAPHAVEPLLEQSTPGIRAISNRSLYLPAKLDTQYRGRVLISDGQ</sequence>
<dbReference type="Proteomes" id="UP000245838">
    <property type="component" value="Chromosome sggmmb4_Chromosome"/>
</dbReference>
<evidence type="ECO:0000313" key="1">
    <source>
        <dbReference type="EMBL" id="CRL43774.1"/>
    </source>
</evidence>
<gene>
    <name evidence="1" type="ORF">SGGMMB4_00349</name>
</gene>
<accession>A0A193QF34</accession>
<protein>
    <submittedName>
        <fullName evidence="1">Uncharacterized protein</fullName>
    </submittedName>
</protein>